<dbReference type="GO" id="GO:0008270">
    <property type="term" value="F:zinc ion binding"/>
    <property type="evidence" value="ECO:0007669"/>
    <property type="project" value="UniProtKB-KW"/>
</dbReference>
<dbReference type="PANTHER" id="PTHR38166">
    <property type="entry name" value="C2H2-TYPE DOMAIN-CONTAINING PROTEIN-RELATED"/>
    <property type="match status" value="1"/>
</dbReference>
<dbReference type="PANTHER" id="PTHR38166:SF1">
    <property type="entry name" value="C2H2-TYPE DOMAIN-CONTAINING PROTEIN"/>
    <property type="match status" value="1"/>
</dbReference>
<dbReference type="Gene3D" id="3.30.160.60">
    <property type="entry name" value="Classic Zinc Finger"/>
    <property type="match status" value="1"/>
</dbReference>
<feature type="region of interest" description="Disordered" evidence="2">
    <location>
        <begin position="102"/>
        <end position="124"/>
    </location>
</feature>
<reference evidence="5" key="2">
    <citation type="submission" date="2019-10" db="EMBL/GenBank/DDBJ databases">
        <authorList>
            <consortium name="NCBI Genome Project"/>
        </authorList>
    </citation>
    <scope>NUCLEOTIDE SEQUENCE</scope>
    <source>
        <strain evidence="5">NI907</strain>
    </source>
</reference>
<dbReference type="InterPro" id="IPR013087">
    <property type="entry name" value="Znf_C2H2_type"/>
</dbReference>
<evidence type="ECO:0000313" key="4">
    <source>
        <dbReference type="Proteomes" id="UP000515153"/>
    </source>
</evidence>
<dbReference type="Proteomes" id="UP000515153">
    <property type="component" value="Unplaced"/>
</dbReference>
<gene>
    <name evidence="5" type="ORF">PgNI_09293</name>
</gene>
<dbReference type="GeneID" id="41964186"/>
<evidence type="ECO:0000256" key="1">
    <source>
        <dbReference type="PROSITE-ProRule" id="PRU00042"/>
    </source>
</evidence>
<reference evidence="5" key="1">
    <citation type="journal article" date="2019" name="Mol. Biol. Evol.">
        <title>Blast fungal genomes show frequent chromosomal changes, gene gains and losses, and effector gene turnover.</title>
        <authorList>
            <person name="Gomez Luciano L.B."/>
            <person name="Jason Tsai I."/>
            <person name="Chuma I."/>
            <person name="Tosa Y."/>
            <person name="Chen Y.H."/>
            <person name="Li J.Y."/>
            <person name="Li M.Y."/>
            <person name="Jade Lu M.Y."/>
            <person name="Nakayashiki H."/>
            <person name="Li W.H."/>
        </authorList>
    </citation>
    <scope>NUCLEOTIDE SEQUENCE</scope>
    <source>
        <strain evidence="5">NI907</strain>
    </source>
</reference>
<protein>
    <recommendedName>
        <fullName evidence="3">C2H2-type domain-containing protein</fullName>
    </recommendedName>
</protein>
<dbReference type="PROSITE" id="PS50157">
    <property type="entry name" value="ZINC_FINGER_C2H2_2"/>
    <property type="match status" value="1"/>
</dbReference>
<evidence type="ECO:0000313" key="5">
    <source>
        <dbReference type="RefSeq" id="XP_030978328.1"/>
    </source>
</evidence>
<proteinExistence type="predicted"/>
<feature type="domain" description="C2H2-type" evidence="3">
    <location>
        <begin position="293"/>
        <end position="313"/>
    </location>
</feature>
<evidence type="ECO:0000256" key="2">
    <source>
        <dbReference type="SAM" id="MobiDB-lite"/>
    </source>
</evidence>
<organism evidence="4 5">
    <name type="scientific">Pyricularia grisea</name>
    <name type="common">Crabgrass-specific blast fungus</name>
    <name type="synonym">Magnaporthe grisea</name>
    <dbReference type="NCBI Taxonomy" id="148305"/>
    <lineage>
        <taxon>Eukaryota</taxon>
        <taxon>Fungi</taxon>
        <taxon>Dikarya</taxon>
        <taxon>Ascomycota</taxon>
        <taxon>Pezizomycotina</taxon>
        <taxon>Sordariomycetes</taxon>
        <taxon>Sordariomycetidae</taxon>
        <taxon>Magnaporthales</taxon>
        <taxon>Pyriculariaceae</taxon>
        <taxon>Pyricularia</taxon>
    </lineage>
</organism>
<dbReference type="KEGG" id="pgri:PgNI_09293"/>
<dbReference type="RefSeq" id="XP_030978328.1">
    <property type="nucleotide sequence ID" value="XM_031129278.1"/>
</dbReference>
<name>A0A6P8ATT9_PYRGI</name>
<keyword evidence="1" id="KW-0479">Metal-binding</keyword>
<evidence type="ECO:0000259" key="3">
    <source>
        <dbReference type="PROSITE" id="PS50157"/>
    </source>
</evidence>
<dbReference type="AlphaFoldDB" id="A0A6P8ATT9"/>
<sequence>MDSHYTSVRSQGATEHSIGLIYLPGIDTPGAVRDIADRHDNLHFASSGSPYTENFWIRFMLGATEAVCSNSFDSFNLPWSAVDPMSPEFLLSDVHSSPDSRLGSLRSSHLDHDSTSGHLENTTDLNPPLKQLLEMSDTNSTDGALHLPSVWNDWDFESTFVSAQTFANCANTLPPPYQTVEMTDASRVGDCLPTAPAYNTLPHKSASDIRVEEVLVPDQISIDQPGKHGAGDDPSHSAKRIKIEKQSPGERIACPYFKRFHESFGSRRTCLGPGFDGMNRLKEHLHRKHLKKFACDRCGKNLGNNKRLDDHMRALEPCFAVVVQPDQGFMSHPQWNEIQANTRKHGVEVEDKWRQIYLVLFPDANPSAIPGPFFDGFAASQDRKHRVTENS</sequence>
<keyword evidence="1" id="KW-0862">Zinc</keyword>
<reference evidence="5" key="3">
    <citation type="submission" date="2025-08" db="UniProtKB">
        <authorList>
            <consortium name="RefSeq"/>
        </authorList>
    </citation>
    <scope>IDENTIFICATION</scope>
    <source>
        <strain evidence="5">NI907</strain>
    </source>
</reference>
<keyword evidence="1" id="KW-0863">Zinc-finger</keyword>
<accession>A0A6P8ATT9</accession>
<keyword evidence="4" id="KW-1185">Reference proteome</keyword>